<evidence type="ECO:0000313" key="9">
    <source>
        <dbReference type="Proteomes" id="UP000594638"/>
    </source>
</evidence>
<comment type="similarity">
    <text evidence="7">Belongs to the YOS1 family.</text>
</comment>
<dbReference type="EMBL" id="CACTIH010000141">
    <property type="protein sequence ID" value="CAA2955186.1"/>
    <property type="molecule type" value="Genomic_DNA"/>
</dbReference>
<dbReference type="GO" id="GO:0000139">
    <property type="term" value="C:Golgi membrane"/>
    <property type="evidence" value="ECO:0007669"/>
    <property type="project" value="TreeGrafter"/>
</dbReference>
<dbReference type="AlphaFoldDB" id="A0A8S0PN11"/>
<dbReference type="InterPro" id="IPR013880">
    <property type="entry name" value="Yos1"/>
</dbReference>
<dbReference type="PANTHER" id="PTHR15858">
    <property type="entry name" value="IMMEDIATE EARLY RESPONSE 3-INTERACTING PROTEIN 1"/>
    <property type="match status" value="1"/>
</dbReference>
<sequence length="120" mass="13772">MMQEMGLWTLLEGCLLLANALAILNEDRLLAPRGWSFQEYSAVFWLMYPGMISVRGLVLLIRPVEKIADLEDSVNESVEKDVCLEKWNLFFSENNMFFTNMSFVHFSIFTPSGSSIHMVV</sequence>
<keyword evidence="5" id="KW-1133">Transmembrane helix</keyword>
<evidence type="ECO:0000256" key="1">
    <source>
        <dbReference type="ARBA" id="ARBA00004370"/>
    </source>
</evidence>
<comment type="subcellular location">
    <subcellularLocation>
        <location evidence="1">Membrane</location>
    </subcellularLocation>
</comment>
<evidence type="ECO:0000256" key="2">
    <source>
        <dbReference type="ARBA" id="ARBA00022448"/>
    </source>
</evidence>
<evidence type="ECO:0000256" key="4">
    <source>
        <dbReference type="ARBA" id="ARBA00022927"/>
    </source>
</evidence>
<dbReference type="GO" id="GO:0015031">
    <property type="term" value="P:protein transport"/>
    <property type="evidence" value="ECO:0007669"/>
    <property type="project" value="UniProtKB-KW"/>
</dbReference>
<keyword evidence="3" id="KW-0812">Transmembrane</keyword>
<evidence type="ECO:0000313" key="8">
    <source>
        <dbReference type="EMBL" id="CAA2955186.1"/>
    </source>
</evidence>
<dbReference type="GO" id="GO:0006888">
    <property type="term" value="P:endoplasmic reticulum to Golgi vesicle-mediated transport"/>
    <property type="evidence" value="ECO:0007669"/>
    <property type="project" value="TreeGrafter"/>
</dbReference>
<comment type="caution">
    <text evidence="8">The sequence shown here is derived from an EMBL/GenBank/DDBJ whole genome shotgun (WGS) entry which is preliminary data.</text>
</comment>
<dbReference type="Gramene" id="OE9A038169T1">
    <property type="protein sequence ID" value="OE9A038169C1"/>
    <property type="gene ID" value="OE9A038169"/>
</dbReference>
<proteinExistence type="inferred from homology"/>
<keyword evidence="2" id="KW-0813">Transport</keyword>
<keyword evidence="9" id="KW-1185">Reference proteome</keyword>
<dbReference type="PANTHER" id="PTHR15858:SF0">
    <property type="entry name" value="IMMEDIATE EARLY RESPONSE 3-INTERACTING PROTEIN 1"/>
    <property type="match status" value="1"/>
</dbReference>
<protein>
    <submittedName>
        <fullName evidence="8">Immediate early response 3-interacting 1-like</fullName>
    </submittedName>
</protein>
<reference evidence="8 9" key="1">
    <citation type="submission" date="2019-12" db="EMBL/GenBank/DDBJ databases">
        <authorList>
            <person name="Alioto T."/>
            <person name="Alioto T."/>
            <person name="Gomez Garrido J."/>
        </authorList>
    </citation>
    <scope>NUCLEOTIDE SEQUENCE [LARGE SCALE GENOMIC DNA]</scope>
</reference>
<dbReference type="GO" id="GO:0005789">
    <property type="term" value="C:endoplasmic reticulum membrane"/>
    <property type="evidence" value="ECO:0007669"/>
    <property type="project" value="TreeGrafter"/>
</dbReference>
<accession>A0A8S0PN11</accession>
<keyword evidence="6" id="KW-0472">Membrane</keyword>
<organism evidence="8 9">
    <name type="scientific">Olea europaea subsp. europaea</name>
    <dbReference type="NCBI Taxonomy" id="158383"/>
    <lineage>
        <taxon>Eukaryota</taxon>
        <taxon>Viridiplantae</taxon>
        <taxon>Streptophyta</taxon>
        <taxon>Embryophyta</taxon>
        <taxon>Tracheophyta</taxon>
        <taxon>Spermatophyta</taxon>
        <taxon>Magnoliopsida</taxon>
        <taxon>eudicotyledons</taxon>
        <taxon>Gunneridae</taxon>
        <taxon>Pentapetalae</taxon>
        <taxon>asterids</taxon>
        <taxon>lamiids</taxon>
        <taxon>Lamiales</taxon>
        <taxon>Oleaceae</taxon>
        <taxon>Oleeae</taxon>
        <taxon>Olea</taxon>
    </lineage>
</organism>
<evidence type="ECO:0000256" key="3">
    <source>
        <dbReference type="ARBA" id="ARBA00022692"/>
    </source>
</evidence>
<dbReference type="GO" id="GO:0030134">
    <property type="term" value="C:COPII-coated ER to Golgi transport vesicle"/>
    <property type="evidence" value="ECO:0007669"/>
    <property type="project" value="TreeGrafter"/>
</dbReference>
<dbReference type="Pfam" id="PF08571">
    <property type="entry name" value="Yos1"/>
    <property type="match status" value="1"/>
</dbReference>
<name>A0A8S0PN11_OLEEU</name>
<evidence type="ECO:0000256" key="5">
    <source>
        <dbReference type="ARBA" id="ARBA00022989"/>
    </source>
</evidence>
<gene>
    <name evidence="8" type="ORF">OLEA9_A038169</name>
</gene>
<evidence type="ECO:0000256" key="6">
    <source>
        <dbReference type="ARBA" id="ARBA00023136"/>
    </source>
</evidence>
<keyword evidence="4" id="KW-0653">Protein transport</keyword>
<evidence type="ECO:0000256" key="7">
    <source>
        <dbReference type="ARBA" id="ARBA00024203"/>
    </source>
</evidence>
<dbReference type="Proteomes" id="UP000594638">
    <property type="component" value="Unassembled WGS sequence"/>
</dbReference>